<feature type="compositionally biased region" description="Gly residues" evidence="1">
    <location>
        <begin position="18"/>
        <end position="27"/>
    </location>
</feature>
<dbReference type="RefSeq" id="WP_380077098.1">
    <property type="nucleotide sequence ID" value="NZ_JBHRZF010000099.1"/>
</dbReference>
<feature type="region of interest" description="Disordered" evidence="1">
    <location>
        <begin position="1"/>
        <end position="35"/>
    </location>
</feature>
<name>A0ABV8A9E3_9DEIO</name>
<comment type="caution">
    <text evidence="2">The sequence shown here is derived from an EMBL/GenBank/DDBJ whole genome shotgun (WGS) entry which is preliminary data.</text>
</comment>
<sequence length="57" mass="5842">MTRTLPNAGGARPTAPGGLEGRQGGGSVLAAQSADPAAWTAVLTVTHEQNTRKFTKH</sequence>
<evidence type="ECO:0000313" key="3">
    <source>
        <dbReference type="Proteomes" id="UP001595748"/>
    </source>
</evidence>
<accession>A0ABV8A9E3</accession>
<reference evidence="3" key="1">
    <citation type="journal article" date="2019" name="Int. J. Syst. Evol. Microbiol.">
        <title>The Global Catalogue of Microorganisms (GCM) 10K type strain sequencing project: providing services to taxonomists for standard genome sequencing and annotation.</title>
        <authorList>
            <consortium name="The Broad Institute Genomics Platform"/>
            <consortium name="The Broad Institute Genome Sequencing Center for Infectious Disease"/>
            <person name="Wu L."/>
            <person name="Ma J."/>
        </authorList>
    </citation>
    <scope>NUCLEOTIDE SEQUENCE [LARGE SCALE GENOMIC DNA]</scope>
    <source>
        <strain evidence="3">CCTCC AB 2013263</strain>
    </source>
</reference>
<evidence type="ECO:0000313" key="2">
    <source>
        <dbReference type="EMBL" id="MFC3860807.1"/>
    </source>
</evidence>
<dbReference type="Proteomes" id="UP001595748">
    <property type="component" value="Unassembled WGS sequence"/>
</dbReference>
<organism evidence="2 3">
    <name type="scientific">Deinococcus antarcticus</name>
    <dbReference type="NCBI Taxonomy" id="1298767"/>
    <lineage>
        <taxon>Bacteria</taxon>
        <taxon>Thermotogati</taxon>
        <taxon>Deinococcota</taxon>
        <taxon>Deinococci</taxon>
        <taxon>Deinococcales</taxon>
        <taxon>Deinococcaceae</taxon>
        <taxon>Deinococcus</taxon>
    </lineage>
</organism>
<keyword evidence="3" id="KW-1185">Reference proteome</keyword>
<protein>
    <submittedName>
        <fullName evidence="2">Uncharacterized protein</fullName>
    </submittedName>
</protein>
<dbReference type="EMBL" id="JBHRZF010000099">
    <property type="protein sequence ID" value="MFC3860807.1"/>
    <property type="molecule type" value="Genomic_DNA"/>
</dbReference>
<evidence type="ECO:0000256" key="1">
    <source>
        <dbReference type="SAM" id="MobiDB-lite"/>
    </source>
</evidence>
<proteinExistence type="predicted"/>
<gene>
    <name evidence="2" type="ORF">ACFOPQ_08525</name>
</gene>